<dbReference type="InterPro" id="IPR011006">
    <property type="entry name" value="CheY-like_superfamily"/>
</dbReference>
<reference evidence="4 5" key="1">
    <citation type="submission" date="2019-03" db="EMBL/GenBank/DDBJ databases">
        <title>Deep-cultivation of Planctomycetes and their phenomic and genomic characterization uncovers novel biology.</title>
        <authorList>
            <person name="Wiegand S."/>
            <person name="Jogler M."/>
            <person name="Boedeker C."/>
            <person name="Pinto D."/>
            <person name="Vollmers J."/>
            <person name="Rivas-Marin E."/>
            <person name="Kohn T."/>
            <person name="Peeters S.H."/>
            <person name="Heuer A."/>
            <person name="Rast P."/>
            <person name="Oberbeckmann S."/>
            <person name="Bunk B."/>
            <person name="Jeske O."/>
            <person name="Meyerdierks A."/>
            <person name="Storesund J.E."/>
            <person name="Kallscheuer N."/>
            <person name="Luecker S."/>
            <person name="Lage O.M."/>
            <person name="Pohl T."/>
            <person name="Merkel B.J."/>
            <person name="Hornburger P."/>
            <person name="Mueller R.-W."/>
            <person name="Bruemmer F."/>
            <person name="Labrenz M."/>
            <person name="Spormann A.M."/>
            <person name="Op den Camp H."/>
            <person name="Overmann J."/>
            <person name="Amann R."/>
            <person name="Jetten M.S.M."/>
            <person name="Mascher T."/>
            <person name="Medema M.H."/>
            <person name="Devos D.P."/>
            <person name="Kaster A.-K."/>
            <person name="Ovreas L."/>
            <person name="Rohde M."/>
            <person name="Galperin M.Y."/>
            <person name="Jogler C."/>
        </authorList>
    </citation>
    <scope>NUCLEOTIDE SEQUENCE [LARGE SCALE GENOMIC DNA]</scope>
    <source>
        <strain evidence="4 5">V202</strain>
    </source>
</reference>
<evidence type="ECO:0000256" key="1">
    <source>
        <dbReference type="ARBA" id="ARBA00022553"/>
    </source>
</evidence>
<dbReference type="PROSITE" id="PS50110">
    <property type="entry name" value="RESPONSE_REGULATORY"/>
    <property type="match status" value="1"/>
</dbReference>
<evidence type="ECO:0000259" key="3">
    <source>
        <dbReference type="PROSITE" id="PS50110"/>
    </source>
</evidence>
<dbReference type="EMBL" id="CP037422">
    <property type="protein sequence ID" value="QDU10864.1"/>
    <property type="molecule type" value="Genomic_DNA"/>
</dbReference>
<dbReference type="OrthoDB" id="282973at2"/>
<feature type="domain" description="Response regulatory" evidence="3">
    <location>
        <begin position="6"/>
        <end position="120"/>
    </location>
</feature>
<evidence type="ECO:0000313" key="5">
    <source>
        <dbReference type="Proteomes" id="UP000318384"/>
    </source>
</evidence>
<dbReference type="RefSeq" id="WP_145178735.1">
    <property type="nucleotide sequence ID" value="NZ_CP037422.1"/>
</dbReference>
<dbReference type="PANTHER" id="PTHR44591:SF23">
    <property type="entry name" value="CHEY SUBFAMILY"/>
    <property type="match status" value="1"/>
</dbReference>
<keyword evidence="5" id="KW-1185">Reference proteome</keyword>
<dbReference type="PANTHER" id="PTHR44591">
    <property type="entry name" value="STRESS RESPONSE REGULATOR PROTEIN 1"/>
    <property type="match status" value="1"/>
</dbReference>
<dbReference type="InterPro" id="IPR050595">
    <property type="entry name" value="Bact_response_regulator"/>
</dbReference>
<dbReference type="Gene3D" id="3.40.50.2300">
    <property type="match status" value="1"/>
</dbReference>
<keyword evidence="1 2" id="KW-0597">Phosphoprotein</keyword>
<proteinExistence type="predicted"/>
<name>A0A517X047_9PLAN</name>
<protein>
    <submittedName>
        <fullName evidence="4">Transcriptional regulatory protein YycF</fullName>
    </submittedName>
</protein>
<dbReference type="CDD" id="cd17574">
    <property type="entry name" value="REC_OmpR"/>
    <property type="match status" value="1"/>
</dbReference>
<dbReference type="AlphaFoldDB" id="A0A517X047"/>
<dbReference type="GO" id="GO:0000160">
    <property type="term" value="P:phosphorelay signal transduction system"/>
    <property type="evidence" value="ECO:0007669"/>
    <property type="project" value="InterPro"/>
</dbReference>
<accession>A0A517X047</accession>
<dbReference type="SMART" id="SM00448">
    <property type="entry name" value="REC"/>
    <property type="match status" value="1"/>
</dbReference>
<evidence type="ECO:0000313" key="4">
    <source>
        <dbReference type="EMBL" id="QDU10864.1"/>
    </source>
</evidence>
<evidence type="ECO:0000256" key="2">
    <source>
        <dbReference type="PROSITE-ProRule" id="PRU00169"/>
    </source>
</evidence>
<feature type="modified residue" description="4-aspartylphosphate" evidence="2">
    <location>
        <position position="55"/>
    </location>
</feature>
<dbReference type="InterPro" id="IPR001789">
    <property type="entry name" value="Sig_transdc_resp-reg_receiver"/>
</dbReference>
<organism evidence="4 5">
    <name type="scientific">Gimesia aquarii</name>
    <dbReference type="NCBI Taxonomy" id="2527964"/>
    <lineage>
        <taxon>Bacteria</taxon>
        <taxon>Pseudomonadati</taxon>
        <taxon>Planctomycetota</taxon>
        <taxon>Planctomycetia</taxon>
        <taxon>Planctomycetales</taxon>
        <taxon>Planctomycetaceae</taxon>
        <taxon>Gimesia</taxon>
    </lineage>
</organism>
<dbReference type="Proteomes" id="UP000318384">
    <property type="component" value="Chromosome"/>
</dbReference>
<dbReference type="Pfam" id="PF00072">
    <property type="entry name" value="Response_reg"/>
    <property type="match status" value="1"/>
</dbReference>
<dbReference type="SUPFAM" id="SSF52172">
    <property type="entry name" value="CheY-like"/>
    <property type="match status" value="1"/>
</dbReference>
<sequence length="145" mass="15665">MSGSKRILLVDDDTDILHATTMRLSVAGFETSTAHDGMEAAAAVIAEQPDAIVMDVRMPYKDGLTILDELKKESNTRQIPIVMLSASLIDKERALDAGASYFLTKPYEGHKLVEAVNAAIDDSATLSEAMCVHVATENIESEVQV</sequence>
<gene>
    <name evidence="4" type="primary">yycF</name>
    <name evidence="4" type="ORF">V202x_42770</name>
</gene>